<dbReference type="PANTHER" id="PTHR42990">
    <property type="entry name" value="ATPASE"/>
    <property type="match status" value="1"/>
</dbReference>
<dbReference type="AlphaFoldDB" id="A0AAI8CK34"/>
<evidence type="ECO:0000313" key="2">
    <source>
        <dbReference type="Proteomes" id="UP000093740"/>
    </source>
</evidence>
<keyword evidence="2" id="KW-1185">Reference proteome</keyword>
<dbReference type="EMBL" id="CP014334">
    <property type="protein sequence ID" value="AMW32035.2"/>
    <property type="molecule type" value="Genomic_DNA"/>
</dbReference>
<gene>
    <name evidence="1" type="ORF">NA23_00905</name>
</gene>
<protein>
    <submittedName>
        <fullName evidence="1">Uncharacterized protein</fullName>
    </submittedName>
</protein>
<accession>A0AAI8CK34</accession>
<reference evidence="1 2" key="1">
    <citation type="journal article" date="2015" name="Stand. Genomic Sci.">
        <title>Genome sequence of a native-feather degrading extremely thermophilic Eubacterium, Fervidobacterium islandicum AW-1.</title>
        <authorList>
            <person name="Lee Y.J."/>
            <person name="Jeong H."/>
            <person name="Park G.S."/>
            <person name="Kwak Y."/>
            <person name="Lee S.J."/>
            <person name="Lee S.J."/>
            <person name="Park M.K."/>
            <person name="Kim J.Y."/>
            <person name="Kang H.K."/>
            <person name="Shin J.H."/>
            <person name="Lee D.W."/>
        </authorList>
    </citation>
    <scope>NUCLEOTIDE SEQUENCE [LARGE SCALE GENOMIC DNA]</scope>
    <source>
        <strain evidence="1 2">AW-1</strain>
    </source>
</reference>
<proteinExistence type="predicted"/>
<dbReference type="RefSeq" id="WP_236938423.1">
    <property type="nucleotide sequence ID" value="NZ_CP014334.2"/>
</dbReference>
<sequence>MKAIVSHLAYSKIPTINVEAMCRDWGIGKEKLFELLNALKEVGLVNIVQKSLIERPYSKGGKIFFFDPTLYSVLEGEIGNFREAFVVFALKDRGRLLVQKDEPKGDFLFDDISLEIGGENKKKKDSQ</sequence>
<name>A0AAI8CK34_FERIS</name>
<dbReference type="Proteomes" id="UP000093740">
    <property type="component" value="Chromosome"/>
</dbReference>
<evidence type="ECO:0000313" key="1">
    <source>
        <dbReference type="EMBL" id="AMW32035.2"/>
    </source>
</evidence>
<dbReference type="PANTHER" id="PTHR42990:SF1">
    <property type="entry name" value="AAA+ ATPASE DOMAIN-CONTAINING PROTEIN"/>
    <property type="match status" value="1"/>
</dbReference>
<organism evidence="1 2">
    <name type="scientific">Fervidobacterium islandicum</name>
    <dbReference type="NCBI Taxonomy" id="2423"/>
    <lineage>
        <taxon>Bacteria</taxon>
        <taxon>Thermotogati</taxon>
        <taxon>Thermotogota</taxon>
        <taxon>Thermotogae</taxon>
        <taxon>Thermotogales</taxon>
        <taxon>Fervidobacteriaceae</taxon>
        <taxon>Fervidobacterium</taxon>
    </lineage>
</organism>
<dbReference type="KEGG" id="fia:NA23_00905"/>